<evidence type="ECO:0000313" key="2">
    <source>
        <dbReference type="Proteomes" id="UP000028181"/>
    </source>
</evidence>
<dbReference type="KEGG" id="ngg:RG540_CH03510"/>
<dbReference type="HOGENOM" id="CLU_3009655_0_0_5"/>
<accession>A0A068SKD6</accession>
<name>A0A068SKD6_NEOGA</name>
<protein>
    <submittedName>
        <fullName evidence="1">Uncharacterized protein</fullName>
    </submittedName>
</protein>
<reference evidence="2" key="1">
    <citation type="journal article" date="2014" name="BMC Genomics">
        <title>Genome sequencing of two Neorhizobium galegae strains reveals a noeT gene responsible for the unusual acetylation of the nodulation factors.</title>
        <authorList>
            <person name="Osterman J."/>
            <person name="Marsh J."/>
            <person name="Laine P.K."/>
            <person name="Zeng Z."/>
            <person name="Alatalo E."/>
            <person name="Sullivan J.T."/>
            <person name="Young J.P."/>
            <person name="Thomas-Oates J."/>
            <person name="Paulin L."/>
            <person name="Lindstrom K."/>
        </authorList>
    </citation>
    <scope>NUCLEOTIDE SEQUENCE [LARGE SCALE GENOMIC DNA]</scope>
    <source>
        <strain evidence="2">HAMBI 540</strain>
    </source>
</reference>
<gene>
    <name evidence="1" type="ORF">RG540_CH03510</name>
</gene>
<proteinExistence type="predicted"/>
<keyword evidence="2" id="KW-1185">Reference proteome</keyword>
<dbReference type="Proteomes" id="UP000028181">
    <property type="component" value="Chromosome I"/>
</dbReference>
<evidence type="ECO:0000313" key="1">
    <source>
        <dbReference type="EMBL" id="CDN46543.1"/>
    </source>
</evidence>
<dbReference type="EMBL" id="HG938353">
    <property type="protein sequence ID" value="CDN46543.1"/>
    <property type="molecule type" value="Genomic_DNA"/>
</dbReference>
<organism evidence="1 2">
    <name type="scientific">Neorhizobium galegae bv. orientalis str. HAMBI 540</name>
    <dbReference type="NCBI Taxonomy" id="1028800"/>
    <lineage>
        <taxon>Bacteria</taxon>
        <taxon>Pseudomonadati</taxon>
        <taxon>Pseudomonadota</taxon>
        <taxon>Alphaproteobacteria</taxon>
        <taxon>Hyphomicrobiales</taxon>
        <taxon>Rhizobiaceae</taxon>
        <taxon>Rhizobium/Agrobacterium group</taxon>
        <taxon>Neorhizobium</taxon>
    </lineage>
</organism>
<dbReference type="AlphaFoldDB" id="A0A068SKD6"/>
<sequence>MRPSKNVLHHVLVRRTILNELRSGAGDDIRSRFEVFQDTGSGADKDAIVGMRTSRW</sequence>